<keyword evidence="1" id="KW-1133">Transmembrane helix</keyword>
<gene>
    <name evidence="2" type="ORF">E2C01_024507</name>
</gene>
<proteinExistence type="predicted"/>
<sequence length="164" mass="17976">MFREMCSPPVVSLANSESDLCSILQVKRGATLVTTDDAVSVSRADSNTISCFRNALNIKVLNPPFFITTLTTSLITIIITTLTYPHSLILLSPISFTCSHLKHSFAKFKSKWTHKTHEVPNQVEGGVARLWTKDFIKAVTTEAMILTVAGDVSEGMAVKMLVSM</sequence>
<dbReference type="AlphaFoldDB" id="A0A5B7EE00"/>
<dbReference type="EMBL" id="VSRR010002393">
    <property type="protein sequence ID" value="MPC31223.1"/>
    <property type="molecule type" value="Genomic_DNA"/>
</dbReference>
<feature type="transmembrane region" description="Helical" evidence="1">
    <location>
        <begin position="65"/>
        <end position="84"/>
    </location>
</feature>
<protein>
    <submittedName>
        <fullName evidence="2">Uncharacterized protein</fullName>
    </submittedName>
</protein>
<evidence type="ECO:0000313" key="3">
    <source>
        <dbReference type="Proteomes" id="UP000324222"/>
    </source>
</evidence>
<dbReference type="Proteomes" id="UP000324222">
    <property type="component" value="Unassembled WGS sequence"/>
</dbReference>
<evidence type="ECO:0000313" key="2">
    <source>
        <dbReference type="EMBL" id="MPC31223.1"/>
    </source>
</evidence>
<keyword evidence="3" id="KW-1185">Reference proteome</keyword>
<comment type="caution">
    <text evidence="2">The sequence shown here is derived from an EMBL/GenBank/DDBJ whole genome shotgun (WGS) entry which is preliminary data.</text>
</comment>
<accession>A0A5B7EE00</accession>
<keyword evidence="1" id="KW-0812">Transmembrane</keyword>
<name>A0A5B7EE00_PORTR</name>
<evidence type="ECO:0000256" key="1">
    <source>
        <dbReference type="SAM" id="Phobius"/>
    </source>
</evidence>
<organism evidence="2 3">
    <name type="scientific">Portunus trituberculatus</name>
    <name type="common">Swimming crab</name>
    <name type="synonym">Neptunus trituberculatus</name>
    <dbReference type="NCBI Taxonomy" id="210409"/>
    <lineage>
        <taxon>Eukaryota</taxon>
        <taxon>Metazoa</taxon>
        <taxon>Ecdysozoa</taxon>
        <taxon>Arthropoda</taxon>
        <taxon>Crustacea</taxon>
        <taxon>Multicrustacea</taxon>
        <taxon>Malacostraca</taxon>
        <taxon>Eumalacostraca</taxon>
        <taxon>Eucarida</taxon>
        <taxon>Decapoda</taxon>
        <taxon>Pleocyemata</taxon>
        <taxon>Brachyura</taxon>
        <taxon>Eubrachyura</taxon>
        <taxon>Portunoidea</taxon>
        <taxon>Portunidae</taxon>
        <taxon>Portuninae</taxon>
        <taxon>Portunus</taxon>
    </lineage>
</organism>
<reference evidence="2 3" key="1">
    <citation type="submission" date="2019-05" db="EMBL/GenBank/DDBJ databases">
        <title>Another draft genome of Portunus trituberculatus and its Hox gene families provides insights of decapod evolution.</title>
        <authorList>
            <person name="Jeong J.-H."/>
            <person name="Song I."/>
            <person name="Kim S."/>
            <person name="Choi T."/>
            <person name="Kim D."/>
            <person name="Ryu S."/>
            <person name="Kim W."/>
        </authorList>
    </citation>
    <scope>NUCLEOTIDE SEQUENCE [LARGE SCALE GENOMIC DNA]</scope>
    <source>
        <tissue evidence="2">Muscle</tissue>
    </source>
</reference>
<keyword evidence="1" id="KW-0472">Membrane</keyword>